<sequence>MSLRVWDERVVPRLTDLSLRGHEVGEMREVACAGLTGRVLEIGFGSGLNVRWYPPGVTSVTAIEPSDLGWEISRRRRARTTLPIDRAGLDGQRLDLPDDSHDSALVTFSLCTIPDPVLALREARRVVRHGGRLHVLEHGLAPDEGVRRWQRRMEPLQRAVAGGCHLTRDVPAMVSEAGWQVTELQQEYLPGPAVSRPWVFGTRLVAVRD</sequence>
<dbReference type="GO" id="GO:0032259">
    <property type="term" value="P:methylation"/>
    <property type="evidence" value="ECO:0007669"/>
    <property type="project" value="UniProtKB-KW"/>
</dbReference>
<dbReference type="AlphaFoldDB" id="A0A7Y9KSY2"/>
<dbReference type="Gene3D" id="3.40.50.150">
    <property type="entry name" value="Vaccinia Virus protein VP39"/>
    <property type="match status" value="1"/>
</dbReference>
<keyword evidence="2" id="KW-0808">Transferase</keyword>
<evidence type="ECO:0000259" key="1">
    <source>
        <dbReference type="Pfam" id="PF08241"/>
    </source>
</evidence>
<keyword evidence="3" id="KW-1185">Reference proteome</keyword>
<dbReference type="SUPFAM" id="SSF53335">
    <property type="entry name" value="S-adenosyl-L-methionine-dependent methyltransferases"/>
    <property type="match status" value="1"/>
</dbReference>
<dbReference type="Pfam" id="PF08241">
    <property type="entry name" value="Methyltransf_11"/>
    <property type="match status" value="1"/>
</dbReference>
<dbReference type="InterPro" id="IPR052356">
    <property type="entry name" value="Thiol_S-MT"/>
</dbReference>
<reference evidence="2 3" key="1">
    <citation type="submission" date="2020-07" db="EMBL/GenBank/DDBJ databases">
        <authorList>
            <person name="Partida-Martinez L."/>
            <person name="Huntemann M."/>
            <person name="Clum A."/>
            <person name="Wang J."/>
            <person name="Palaniappan K."/>
            <person name="Ritter S."/>
            <person name="Chen I.-M."/>
            <person name="Stamatis D."/>
            <person name="Reddy T."/>
            <person name="O'Malley R."/>
            <person name="Daum C."/>
            <person name="Shapiro N."/>
            <person name="Ivanova N."/>
            <person name="Kyrpides N."/>
            <person name="Woyke T."/>
        </authorList>
    </citation>
    <scope>NUCLEOTIDE SEQUENCE [LARGE SCALE GENOMIC DNA]</scope>
    <source>
        <strain evidence="2 3">AT2.17</strain>
    </source>
</reference>
<dbReference type="CDD" id="cd02440">
    <property type="entry name" value="AdoMet_MTases"/>
    <property type="match status" value="1"/>
</dbReference>
<dbReference type="GO" id="GO:0008757">
    <property type="term" value="F:S-adenosylmethionine-dependent methyltransferase activity"/>
    <property type="evidence" value="ECO:0007669"/>
    <property type="project" value="InterPro"/>
</dbReference>
<dbReference type="PANTHER" id="PTHR45036">
    <property type="entry name" value="METHYLTRANSFERASE LIKE 7B"/>
    <property type="match status" value="1"/>
</dbReference>
<reference evidence="2 3" key="2">
    <citation type="submission" date="2020-08" db="EMBL/GenBank/DDBJ databases">
        <title>The Agave Microbiome: Exploring the role of microbial communities in plant adaptations to desert environments.</title>
        <authorList>
            <person name="Partida-Martinez L.P."/>
        </authorList>
    </citation>
    <scope>NUCLEOTIDE SEQUENCE [LARGE SCALE GENOMIC DNA]</scope>
    <source>
        <strain evidence="2 3">AT2.17</strain>
    </source>
</reference>
<proteinExistence type="predicted"/>
<dbReference type="InterPro" id="IPR013216">
    <property type="entry name" value="Methyltransf_11"/>
</dbReference>
<evidence type="ECO:0000313" key="2">
    <source>
        <dbReference type="EMBL" id="NYE38039.1"/>
    </source>
</evidence>
<dbReference type="Proteomes" id="UP000549911">
    <property type="component" value="Unassembled WGS sequence"/>
</dbReference>
<accession>A0A7Y9KSY2</accession>
<comment type="caution">
    <text evidence="2">The sequence shown here is derived from an EMBL/GenBank/DDBJ whole genome shotgun (WGS) entry which is preliminary data.</text>
</comment>
<dbReference type="RefSeq" id="WP_179620666.1">
    <property type="nucleotide sequence ID" value="NZ_JACCBW010000003.1"/>
</dbReference>
<organism evidence="2 3">
    <name type="scientific">Nocardioides cavernae</name>
    <dbReference type="NCBI Taxonomy" id="1921566"/>
    <lineage>
        <taxon>Bacteria</taxon>
        <taxon>Bacillati</taxon>
        <taxon>Actinomycetota</taxon>
        <taxon>Actinomycetes</taxon>
        <taxon>Propionibacteriales</taxon>
        <taxon>Nocardioidaceae</taxon>
        <taxon>Nocardioides</taxon>
    </lineage>
</organism>
<dbReference type="InterPro" id="IPR029063">
    <property type="entry name" value="SAM-dependent_MTases_sf"/>
</dbReference>
<dbReference type="PANTHER" id="PTHR45036:SF1">
    <property type="entry name" value="METHYLTRANSFERASE LIKE 7A"/>
    <property type="match status" value="1"/>
</dbReference>
<protein>
    <submittedName>
        <fullName evidence="2">SAM-dependent methyltransferase</fullName>
    </submittedName>
</protein>
<gene>
    <name evidence="2" type="ORF">F4692_003184</name>
</gene>
<keyword evidence="2" id="KW-0489">Methyltransferase</keyword>
<name>A0A7Y9KSY2_9ACTN</name>
<evidence type="ECO:0000313" key="3">
    <source>
        <dbReference type="Proteomes" id="UP000549911"/>
    </source>
</evidence>
<feature type="domain" description="Methyltransferase type 11" evidence="1">
    <location>
        <begin position="40"/>
        <end position="134"/>
    </location>
</feature>
<dbReference type="EMBL" id="JACCBW010000003">
    <property type="protein sequence ID" value="NYE38039.1"/>
    <property type="molecule type" value="Genomic_DNA"/>
</dbReference>